<evidence type="ECO:0000256" key="3">
    <source>
        <dbReference type="ARBA" id="ARBA00004406"/>
    </source>
</evidence>
<keyword evidence="23" id="KW-1185">Reference proteome</keyword>
<dbReference type="AlphaFoldDB" id="A0A8C2YX00"/>
<keyword evidence="10" id="KW-0967">Endosome</keyword>
<evidence type="ECO:0000313" key="22">
    <source>
        <dbReference type="Ensembl" id="ENSCLMP00005003546.1"/>
    </source>
</evidence>
<keyword evidence="18" id="KW-0968">Cytoplasmic vesicle</keyword>
<dbReference type="GO" id="GO:0034271">
    <property type="term" value="C:phosphatidylinositol 3-kinase complex, class III, type I"/>
    <property type="evidence" value="ECO:0007669"/>
    <property type="project" value="TreeGrafter"/>
</dbReference>
<dbReference type="PANTHER" id="PTHR12768:SF4">
    <property type="entry name" value="BECLIN-1"/>
    <property type="match status" value="1"/>
</dbReference>
<keyword evidence="17" id="KW-0131">Cell cycle</keyword>
<comment type="similarity">
    <text evidence="6">Belongs to the beclin family.</text>
</comment>
<evidence type="ECO:0000256" key="17">
    <source>
        <dbReference type="ARBA" id="ARBA00023306"/>
    </source>
</evidence>
<reference evidence="22" key="1">
    <citation type="submission" date="2025-08" db="UniProtKB">
        <authorList>
            <consortium name="Ensembl"/>
        </authorList>
    </citation>
    <scope>IDENTIFICATION</scope>
</reference>
<evidence type="ECO:0000256" key="9">
    <source>
        <dbReference type="ARBA" id="ARBA00022618"/>
    </source>
</evidence>
<protein>
    <recommendedName>
        <fullName evidence="7">Beclin-1</fullName>
    </recommendedName>
</protein>
<gene>
    <name evidence="22" type="primary">becn1</name>
</gene>
<dbReference type="InterPro" id="IPR040455">
    <property type="entry name" value="Atg6_BARA"/>
</dbReference>
<evidence type="ECO:0000256" key="15">
    <source>
        <dbReference type="ARBA" id="ARBA00023128"/>
    </source>
</evidence>
<keyword evidence="12" id="KW-0072">Autophagy</keyword>
<keyword evidence="14" id="KW-0175">Coiled coil</keyword>
<reference evidence="22" key="2">
    <citation type="submission" date="2025-09" db="UniProtKB">
        <authorList>
            <consortium name="Ensembl"/>
        </authorList>
    </citation>
    <scope>IDENTIFICATION</scope>
</reference>
<evidence type="ECO:0000256" key="18">
    <source>
        <dbReference type="ARBA" id="ARBA00023329"/>
    </source>
</evidence>
<dbReference type="Ensembl" id="ENSCLMT00005003876.1">
    <property type="protein sequence ID" value="ENSCLMP00005003546.1"/>
    <property type="gene ID" value="ENSCLMG00005002011.1"/>
</dbReference>
<evidence type="ECO:0000259" key="21">
    <source>
        <dbReference type="Pfam" id="PF15285"/>
    </source>
</evidence>
<evidence type="ECO:0000256" key="7">
    <source>
        <dbReference type="ARBA" id="ARBA00018490"/>
    </source>
</evidence>
<dbReference type="GO" id="GO:0031966">
    <property type="term" value="C:mitochondrial membrane"/>
    <property type="evidence" value="ECO:0007669"/>
    <property type="project" value="UniProtKB-SubCell"/>
</dbReference>
<dbReference type="InterPro" id="IPR007243">
    <property type="entry name" value="Atg6/Beclin"/>
</dbReference>
<evidence type="ECO:0000256" key="14">
    <source>
        <dbReference type="ARBA" id="ARBA00023054"/>
    </source>
</evidence>
<evidence type="ECO:0000256" key="10">
    <source>
        <dbReference type="ARBA" id="ARBA00022753"/>
    </source>
</evidence>
<accession>A0A8C2YX00</accession>
<dbReference type="GO" id="GO:0005776">
    <property type="term" value="C:autophagosome"/>
    <property type="evidence" value="ECO:0007669"/>
    <property type="project" value="UniProtKB-SubCell"/>
</dbReference>
<evidence type="ECO:0000256" key="12">
    <source>
        <dbReference type="ARBA" id="ARBA00023006"/>
    </source>
</evidence>
<proteinExistence type="inferred from homology"/>
<evidence type="ECO:0000256" key="5">
    <source>
        <dbReference type="ARBA" id="ARBA00004481"/>
    </source>
</evidence>
<dbReference type="GO" id="GO:0005789">
    <property type="term" value="C:endoplasmic reticulum membrane"/>
    <property type="evidence" value="ECO:0007669"/>
    <property type="project" value="UniProtKB-SubCell"/>
</dbReference>
<feature type="compositionally biased region" description="Acidic residues" evidence="19">
    <location>
        <begin position="57"/>
        <end position="67"/>
    </location>
</feature>
<feature type="domain" description="Beclin-1 BH3" evidence="21">
    <location>
        <begin position="102"/>
        <end position="126"/>
    </location>
</feature>
<evidence type="ECO:0000313" key="23">
    <source>
        <dbReference type="Proteomes" id="UP000694565"/>
    </source>
</evidence>
<keyword evidence="11" id="KW-0256">Endoplasmic reticulum</keyword>
<keyword evidence="16" id="KW-0472">Membrane</keyword>
<organism evidence="22 23">
    <name type="scientific">Cyclopterus lumpus</name>
    <name type="common">Lumpsucker</name>
    <dbReference type="NCBI Taxonomy" id="8103"/>
    <lineage>
        <taxon>Eukaryota</taxon>
        <taxon>Metazoa</taxon>
        <taxon>Chordata</taxon>
        <taxon>Craniata</taxon>
        <taxon>Vertebrata</taxon>
        <taxon>Euteleostomi</taxon>
        <taxon>Actinopterygii</taxon>
        <taxon>Neopterygii</taxon>
        <taxon>Teleostei</taxon>
        <taxon>Neoteleostei</taxon>
        <taxon>Acanthomorphata</taxon>
        <taxon>Eupercaria</taxon>
        <taxon>Perciformes</taxon>
        <taxon>Cottioidei</taxon>
        <taxon>Cottales</taxon>
        <taxon>Cyclopteridae</taxon>
        <taxon>Cyclopterus</taxon>
    </lineage>
</organism>
<dbReference type="GO" id="GO:0005794">
    <property type="term" value="C:Golgi apparatus"/>
    <property type="evidence" value="ECO:0007669"/>
    <property type="project" value="UniProtKB-SubCell"/>
</dbReference>
<feature type="domain" description="Atg6 BARA" evidence="20">
    <location>
        <begin position="149"/>
        <end position="246"/>
    </location>
</feature>
<comment type="subcellular location">
    <subcellularLocation>
        <location evidence="4">Cytoplasmic vesicle</location>
        <location evidence="4">Autophagosome</location>
    </subcellularLocation>
    <subcellularLocation>
        <location evidence="3">Endoplasmic reticulum membrane</location>
        <topology evidence="3">Peripheral membrane protein</topology>
    </subcellularLocation>
    <subcellularLocation>
        <location evidence="5">Endosome membrane</location>
        <topology evidence="5">Peripheral membrane protein</topology>
    </subcellularLocation>
    <subcellularLocation>
        <location evidence="1">Golgi apparatus</location>
        <location evidence="1">trans-Golgi network membrane</location>
        <topology evidence="1">Peripheral membrane protein</topology>
    </subcellularLocation>
    <subcellularLocation>
        <location evidence="2">Mitochondrion membrane</location>
        <topology evidence="2">Peripheral membrane protein</topology>
    </subcellularLocation>
</comment>
<keyword evidence="15" id="KW-0496">Mitochondrion</keyword>
<dbReference type="GO" id="GO:0000423">
    <property type="term" value="P:mitophagy"/>
    <property type="evidence" value="ECO:0007669"/>
    <property type="project" value="TreeGrafter"/>
</dbReference>
<dbReference type="PANTHER" id="PTHR12768">
    <property type="entry name" value="BECLIN 1"/>
    <property type="match status" value="1"/>
</dbReference>
<evidence type="ECO:0000256" key="2">
    <source>
        <dbReference type="ARBA" id="ARBA00004318"/>
    </source>
</evidence>
<dbReference type="GO" id="GO:0006995">
    <property type="term" value="P:cellular response to nitrogen starvation"/>
    <property type="evidence" value="ECO:0007669"/>
    <property type="project" value="TreeGrafter"/>
</dbReference>
<dbReference type="GO" id="GO:0045324">
    <property type="term" value="P:late endosome to vacuole transport"/>
    <property type="evidence" value="ECO:0007669"/>
    <property type="project" value="TreeGrafter"/>
</dbReference>
<dbReference type="Proteomes" id="UP000694565">
    <property type="component" value="Unplaced"/>
</dbReference>
<evidence type="ECO:0000256" key="1">
    <source>
        <dbReference type="ARBA" id="ARBA00004150"/>
    </source>
</evidence>
<keyword evidence="8" id="KW-0963">Cytoplasm</keyword>
<evidence type="ECO:0000256" key="4">
    <source>
        <dbReference type="ARBA" id="ARBA00004419"/>
    </source>
</evidence>
<evidence type="ECO:0000256" key="8">
    <source>
        <dbReference type="ARBA" id="ARBA00022490"/>
    </source>
</evidence>
<dbReference type="Gene3D" id="1.10.418.40">
    <property type="entry name" value="Autophagy protein 6/Beclin 1"/>
    <property type="match status" value="1"/>
</dbReference>
<evidence type="ECO:0000259" key="20">
    <source>
        <dbReference type="Pfam" id="PF04111"/>
    </source>
</evidence>
<dbReference type="Pfam" id="PF04111">
    <property type="entry name" value="APG6"/>
    <property type="match status" value="1"/>
</dbReference>
<keyword evidence="9" id="KW-0132">Cell division</keyword>
<dbReference type="GO" id="GO:0034272">
    <property type="term" value="C:phosphatidylinositol 3-kinase complex, class III, type II"/>
    <property type="evidence" value="ECO:0007669"/>
    <property type="project" value="TreeGrafter"/>
</dbReference>
<dbReference type="GO" id="GO:0043548">
    <property type="term" value="F:phosphatidylinositol 3-kinase binding"/>
    <property type="evidence" value="ECO:0007669"/>
    <property type="project" value="TreeGrafter"/>
</dbReference>
<evidence type="ECO:0000256" key="19">
    <source>
        <dbReference type="SAM" id="MobiDB-lite"/>
    </source>
</evidence>
<dbReference type="InterPro" id="IPR029318">
    <property type="entry name" value="BH3_dom"/>
</dbReference>
<dbReference type="InterPro" id="IPR038274">
    <property type="entry name" value="Atg6/Beclin_C_sf"/>
</dbReference>
<evidence type="ECO:0000256" key="6">
    <source>
        <dbReference type="ARBA" id="ARBA00005965"/>
    </source>
</evidence>
<feature type="region of interest" description="Disordered" evidence="19">
    <location>
        <begin position="51"/>
        <end position="71"/>
    </location>
</feature>
<dbReference type="GeneTree" id="ENSGT00390000008164"/>
<dbReference type="GO" id="GO:0000407">
    <property type="term" value="C:phagophore assembly site"/>
    <property type="evidence" value="ECO:0007669"/>
    <property type="project" value="TreeGrafter"/>
</dbReference>
<sequence length="252" mass="28484">MEGSKSSSTTMQVSFVCQRCCQPLKLDTSFKVLDRVTIQELIAPLVTVTPNKQADSTEGETAPEETFVENKQDGVSRKYIPPARMMSTESANSFTLIGEASDGGTMENLSRRLKVTSDLFDIMSGQTDVDHPLCEECTDTLLDHLDTQLNITENECQNYKFFWDNKFDHAMVAFLDCVQQFKEEVEKGDTGFCLPYRMDVEKGKIEDTGGSGGSYSIKTQFNSEEQWTKALKFMLTNLKWGLAWVTSQFYNR</sequence>
<dbReference type="GO" id="GO:0051301">
    <property type="term" value="P:cell division"/>
    <property type="evidence" value="ECO:0007669"/>
    <property type="project" value="UniProtKB-KW"/>
</dbReference>
<dbReference type="GO" id="GO:0010008">
    <property type="term" value="C:endosome membrane"/>
    <property type="evidence" value="ECO:0007669"/>
    <property type="project" value="UniProtKB-SubCell"/>
</dbReference>
<name>A0A8C2YX00_CYCLU</name>
<evidence type="ECO:0000256" key="16">
    <source>
        <dbReference type="ARBA" id="ARBA00023136"/>
    </source>
</evidence>
<dbReference type="GO" id="GO:0030674">
    <property type="term" value="F:protein-macromolecule adaptor activity"/>
    <property type="evidence" value="ECO:0007669"/>
    <property type="project" value="TreeGrafter"/>
</dbReference>
<keyword evidence="13" id="KW-0333">Golgi apparatus</keyword>
<dbReference type="GO" id="GO:0000045">
    <property type="term" value="P:autophagosome assembly"/>
    <property type="evidence" value="ECO:0007669"/>
    <property type="project" value="TreeGrafter"/>
</dbReference>
<dbReference type="Pfam" id="PF15285">
    <property type="entry name" value="BH3"/>
    <property type="match status" value="1"/>
</dbReference>
<evidence type="ECO:0000256" key="11">
    <source>
        <dbReference type="ARBA" id="ARBA00022824"/>
    </source>
</evidence>
<evidence type="ECO:0000256" key="13">
    <source>
        <dbReference type="ARBA" id="ARBA00023034"/>
    </source>
</evidence>